<dbReference type="SUPFAM" id="SSF52540">
    <property type="entry name" value="P-loop containing nucleoside triphosphate hydrolases"/>
    <property type="match status" value="1"/>
</dbReference>
<evidence type="ECO:0000256" key="4">
    <source>
        <dbReference type="ARBA" id="ARBA00022840"/>
    </source>
</evidence>
<keyword evidence="3" id="KW-0547">Nucleotide-binding</keyword>
<dbReference type="GO" id="GO:0005524">
    <property type="term" value="F:ATP binding"/>
    <property type="evidence" value="ECO:0007669"/>
    <property type="project" value="UniProtKB-KW"/>
</dbReference>
<dbReference type="CDD" id="cd03224">
    <property type="entry name" value="ABC_TM1139_LivF_branched"/>
    <property type="match status" value="1"/>
</dbReference>
<comment type="caution">
    <text evidence="7">The sequence shown here is derived from an EMBL/GenBank/DDBJ whole genome shotgun (WGS) entry which is preliminary data.</text>
</comment>
<dbReference type="InterPro" id="IPR027417">
    <property type="entry name" value="P-loop_NTPase"/>
</dbReference>
<accession>A0A927HJU0</accession>
<dbReference type="PROSITE" id="PS50893">
    <property type="entry name" value="ABC_TRANSPORTER_2"/>
    <property type="match status" value="1"/>
</dbReference>
<comment type="similarity">
    <text evidence="1">Belongs to the ABC transporter superfamily.</text>
</comment>
<feature type="domain" description="ABC transporter" evidence="6">
    <location>
        <begin position="2"/>
        <end position="233"/>
    </location>
</feature>
<proteinExistence type="inferred from homology"/>
<dbReference type="InterPro" id="IPR017871">
    <property type="entry name" value="ABC_transporter-like_CS"/>
</dbReference>
<dbReference type="GO" id="GO:0015807">
    <property type="term" value="P:L-amino acid transport"/>
    <property type="evidence" value="ECO:0007669"/>
    <property type="project" value="TreeGrafter"/>
</dbReference>
<protein>
    <submittedName>
        <fullName evidence="7">ATP-binding cassette domain-containing protein</fullName>
    </submittedName>
</protein>
<evidence type="ECO:0000313" key="7">
    <source>
        <dbReference type="EMBL" id="MBD3704233.1"/>
    </source>
</evidence>
<dbReference type="PANTHER" id="PTHR43820">
    <property type="entry name" value="HIGH-AFFINITY BRANCHED-CHAIN AMINO ACID TRANSPORT ATP-BINDING PROTEIN LIVF"/>
    <property type="match status" value="1"/>
</dbReference>
<evidence type="ECO:0000256" key="1">
    <source>
        <dbReference type="ARBA" id="ARBA00005417"/>
    </source>
</evidence>
<dbReference type="Pfam" id="PF00005">
    <property type="entry name" value="ABC_tran"/>
    <property type="match status" value="1"/>
</dbReference>
<evidence type="ECO:0000256" key="3">
    <source>
        <dbReference type="ARBA" id="ARBA00022741"/>
    </source>
</evidence>
<dbReference type="GO" id="GO:0016887">
    <property type="term" value="F:ATP hydrolysis activity"/>
    <property type="evidence" value="ECO:0007669"/>
    <property type="project" value="InterPro"/>
</dbReference>
<keyword evidence="2" id="KW-0813">Transport</keyword>
<name>A0A927HJU0_KLEPN</name>
<gene>
    <name evidence="7" type="ORF">IE990_09385</name>
</gene>
<dbReference type="Gene3D" id="3.40.50.300">
    <property type="entry name" value="P-loop containing nucleotide triphosphate hydrolases"/>
    <property type="match status" value="1"/>
</dbReference>
<reference evidence="7" key="1">
    <citation type="submission" date="2020-07" db="EMBL/GenBank/DDBJ databases">
        <title>Clinical and genomic characterization of carbapenemase-producing Enterobacterales causing secondary infections during the COVID-19 crisis at a New York City hospital.</title>
        <authorList>
            <person name="Gomez-Simmonds A."/>
            <person name="Annavajhala M.K."/>
            <person name="Uhlemann A.-C."/>
        </authorList>
    </citation>
    <scope>NUCLEOTIDE SEQUENCE</scope>
    <source>
        <strain evidence="7">NK1596</strain>
    </source>
</reference>
<dbReference type="GO" id="GO:0015658">
    <property type="term" value="F:branched-chain amino acid transmembrane transporter activity"/>
    <property type="evidence" value="ECO:0007669"/>
    <property type="project" value="TreeGrafter"/>
</dbReference>
<sequence length="292" mass="32706">MLTFDNVSAHYGKIQALHNVSLHIKQGEIVTLIGANGAGKTHPPRHAVRRPARLQRAHCLDGKDITDWQTAKIMREAVAIVPEGRRVFSRMTVEENTAMGGFFADRDQFQTRIKWVYELFPRLHERRIQRAGTMSGGEQQMLAIGRALMSQPRLLLLDEPSLGLAPIIIQQIFDTIEQLREQGMTIFLVEQNANRGAEAGRPRLCAGERPRGAGGHRRRAVGQRGGAQRLSWRLIHRNPASFISPVCSPGEALAPTPGADRTNTFKRACWLFFVHICCTIKEYSFGGFYENG</sequence>
<keyword evidence="5" id="KW-0029">Amino-acid transport</keyword>
<evidence type="ECO:0000259" key="6">
    <source>
        <dbReference type="PROSITE" id="PS50893"/>
    </source>
</evidence>
<dbReference type="PROSITE" id="PS00211">
    <property type="entry name" value="ABC_TRANSPORTER_1"/>
    <property type="match status" value="1"/>
</dbReference>
<evidence type="ECO:0000256" key="5">
    <source>
        <dbReference type="ARBA" id="ARBA00022970"/>
    </source>
</evidence>
<dbReference type="InterPro" id="IPR052156">
    <property type="entry name" value="BCAA_Transport_ATP-bd_LivF"/>
</dbReference>
<organism evidence="7 8">
    <name type="scientific">Klebsiella pneumoniae</name>
    <dbReference type="NCBI Taxonomy" id="573"/>
    <lineage>
        <taxon>Bacteria</taxon>
        <taxon>Pseudomonadati</taxon>
        <taxon>Pseudomonadota</taxon>
        <taxon>Gammaproteobacteria</taxon>
        <taxon>Enterobacterales</taxon>
        <taxon>Enterobacteriaceae</taxon>
        <taxon>Klebsiella/Raoultella group</taxon>
        <taxon>Klebsiella</taxon>
        <taxon>Klebsiella pneumoniae complex</taxon>
    </lineage>
</organism>
<dbReference type="Proteomes" id="UP000652007">
    <property type="component" value="Unassembled WGS sequence"/>
</dbReference>
<dbReference type="InterPro" id="IPR003439">
    <property type="entry name" value="ABC_transporter-like_ATP-bd"/>
</dbReference>
<evidence type="ECO:0000313" key="8">
    <source>
        <dbReference type="Proteomes" id="UP000652007"/>
    </source>
</evidence>
<evidence type="ECO:0000256" key="2">
    <source>
        <dbReference type="ARBA" id="ARBA00022448"/>
    </source>
</evidence>
<dbReference type="AlphaFoldDB" id="A0A927HJU0"/>
<dbReference type="PANTHER" id="PTHR43820:SF4">
    <property type="entry name" value="HIGH-AFFINITY BRANCHED-CHAIN AMINO ACID TRANSPORT ATP-BINDING PROTEIN LIVF"/>
    <property type="match status" value="1"/>
</dbReference>
<keyword evidence="4 7" id="KW-0067">ATP-binding</keyword>
<dbReference type="EMBL" id="JACXTH010000001">
    <property type="protein sequence ID" value="MBD3704233.1"/>
    <property type="molecule type" value="Genomic_DNA"/>
</dbReference>